<dbReference type="PANTHER" id="PTHR21529:SF4">
    <property type="entry name" value="TPR AND ANKYRIN REPEAT-CONTAINING PROTEIN 1"/>
    <property type="match status" value="1"/>
</dbReference>
<dbReference type="Gene3D" id="3.40.50.300">
    <property type="entry name" value="P-loop containing nucleotide triphosphate hydrolases"/>
    <property type="match status" value="2"/>
</dbReference>
<dbReference type="GO" id="GO:0005524">
    <property type="term" value="F:ATP binding"/>
    <property type="evidence" value="ECO:0007669"/>
    <property type="project" value="UniProtKB-KW"/>
</dbReference>
<sequence>MMSGNILYTSLSSYLVDNATDIYFSNHFSKDSQEIDFLSFHEFIDSIEIPSTKEITFREFDTWFSRYKRNMAIKESYKIYEEFKGVLTGGVIDKNYLLREDYLNLGIKQSIFTSMQREEIYDLFERYLEFLKENGYHDINILSHEYLKKTNKQYDFIFIDEVQDLTNIQLFLILSTLKKSLQFVLSGDSNQIVHPNFFSWSHLKTMLFKTNKKQLNILKVLQTNYRNSPKITELSNNLLKIKNLRFGSIDKESTYLINSISKNEGSVNFYKDSDKLKKELNKKIQKSTKFAILVMDNNQKSEIKKYFKTPLVFSIQEAKGLEYDNIILVNFISTNHKEFRTISEGVESKDLKNDLEFSRVKDKSNKELEVYKFYINSLYVAFTRAIENLYIIESHKKHKILELLGLVEQQQNVTIDVKQSTEEEWKKEAQKLKKQGKLEQSEAIEQELNKGKAKIILSEEALNLLKKEAFDTEHFNKKSKDTLFTYAKQEIDRDLLQKLGEFKYKNADKFLAELKRDFKLFHSACQQGKLNEILRYTKKYNSISYANEENLNGLMIGAMSGNISTIEYFLNEGIDKNLKNHKGLSAFELSMLHYTDKLDTWYTKYSKYNQFETLTMGAEKKKKKLVEEMNIFEVTLSKSYEKLHYPYIKYKIEQKMIKIYPHTMEYFLMSYFIALKEKINKGVVQEYQDMYMEINGSVDDCLNMDDFMQYISYFPSSILPDYRKKRQYVNSILAKNELNSKNYYSKKLFIRRVRGCYDLNPQLKLL</sequence>
<name>A0A1W1BMA6_9ZZZZ</name>
<dbReference type="GO" id="GO:0016787">
    <property type="term" value="F:hydrolase activity"/>
    <property type="evidence" value="ECO:0007669"/>
    <property type="project" value="UniProtKB-KW"/>
</dbReference>
<reference evidence="6" key="1">
    <citation type="submission" date="2016-10" db="EMBL/GenBank/DDBJ databases">
        <authorList>
            <person name="de Groot N.N."/>
        </authorList>
    </citation>
    <scope>NUCLEOTIDE SEQUENCE</scope>
</reference>
<keyword evidence="2" id="KW-0378">Hydrolase</keyword>
<dbReference type="InterPro" id="IPR027417">
    <property type="entry name" value="P-loop_NTPase"/>
</dbReference>
<dbReference type="InterPro" id="IPR036770">
    <property type="entry name" value="Ankyrin_rpt-contain_sf"/>
</dbReference>
<evidence type="ECO:0000313" key="6">
    <source>
        <dbReference type="EMBL" id="SFV54690.1"/>
    </source>
</evidence>
<dbReference type="InterPro" id="IPR039904">
    <property type="entry name" value="TRANK1"/>
</dbReference>
<gene>
    <name evidence="6" type="ORF">MNB_SV-13-1936</name>
</gene>
<keyword evidence="1" id="KW-0547">Nucleotide-binding</keyword>
<dbReference type="Gene3D" id="1.25.40.20">
    <property type="entry name" value="Ankyrin repeat-containing domain"/>
    <property type="match status" value="1"/>
</dbReference>
<accession>A0A1W1BMA6</accession>
<keyword evidence="3 6" id="KW-0347">Helicase</keyword>
<evidence type="ECO:0000256" key="2">
    <source>
        <dbReference type="ARBA" id="ARBA00022801"/>
    </source>
</evidence>
<dbReference type="Pfam" id="PF00580">
    <property type="entry name" value="UvrD-helicase"/>
    <property type="match status" value="1"/>
</dbReference>
<dbReference type="GO" id="GO:0004386">
    <property type="term" value="F:helicase activity"/>
    <property type="evidence" value="ECO:0007669"/>
    <property type="project" value="UniProtKB-KW"/>
</dbReference>
<evidence type="ECO:0000259" key="5">
    <source>
        <dbReference type="Pfam" id="PF00580"/>
    </source>
</evidence>
<keyword evidence="4" id="KW-0067">ATP-binding</keyword>
<evidence type="ECO:0000256" key="3">
    <source>
        <dbReference type="ARBA" id="ARBA00022806"/>
    </source>
</evidence>
<feature type="domain" description="UvrD-like helicase ATP-binding" evidence="5">
    <location>
        <begin position="112"/>
        <end position="193"/>
    </location>
</feature>
<dbReference type="PANTHER" id="PTHR21529">
    <property type="entry name" value="MAMMARY TURMOR VIRUS RECEPTOR HOMOLOG 1, 2 MTVR1, 2"/>
    <property type="match status" value="1"/>
</dbReference>
<evidence type="ECO:0000256" key="4">
    <source>
        <dbReference type="ARBA" id="ARBA00022840"/>
    </source>
</evidence>
<dbReference type="AlphaFoldDB" id="A0A1W1BMA6"/>
<dbReference type="EMBL" id="FPHM01000020">
    <property type="protein sequence ID" value="SFV54690.1"/>
    <property type="molecule type" value="Genomic_DNA"/>
</dbReference>
<dbReference type="SUPFAM" id="SSF48403">
    <property type="entry name" value="Ankyrin repeat"/>
    <property type="match status" value="1"/>
</dbReference>
<protein>
    <submittedName>
        <fullName evidence="6">ATP-dependent DNA helicase UvrD/PcrA/Rep, epsilon proteobacterial type 2</fullName>
    </submittedName>
</protein>
<organism evidence="6">
    <name type="scientific">hydrothermal vent metagenome</name>
    <dbReference type="NCBI Taxonomy" id="652676"/>
    <lineage>
        <taxon>unclassified sequences</taxon>
        <taxon>metagenomes</taxon>
        <taxon>ecological metagenomes</taxon>
    </lineage>
</organism>
<proteinExistence type="predicted"/>
<dbReference type="SUPFAM" id="SSF52540">
    <property type="entry name" value="P-loop containing nucleoside triphosphate hydrolases"/>
    <property type="match status" value="1"/>
</dbReference>
<dbReference type="InterPro" id="IPR014016">
    <property type="entry name" value="UvrD-like_ATP-bd"/>
</dbReference>
<evidence type="ECO:0000256" key="1">
    <source>
        <dbReference type="ARBA" id="ARBA00022741"/>
    </source>
</evidence>